<comment type="subcellular location">
    <subcellularLocation>
        <location evidence="1">Cytoplasm</location>
        <location evidence="1">Cytoskeleton</location>
    </subcellularLocation>
</comment>
<evidence type="ECO:0000313" key="8">
    <source>
        <dbReference type="Proteomes" id="UP001148018"/>
    </source>
</evidence>
<dbReference type="AlphaFoldDB" id="A0A9Q0DUJ1"/>
<dbReference type="Proteomes" id="UP001148018">
    <property type="component" value="Unassembled WGS sequence"/>
</dbReference>
<dbReference type="InterPro" id="IPR022083">
    <property type="entry name" value="KBP"/>
</dbReference>
<feature type="region of interest" description="Disordered" evidence="6">
    <location>
        <begin position="56"/>
        <end position="94"/>
    </location>
</feature>
<accession>A0A9Q0DUJ1</accession>
<dbReference type="GO" id="GO:0000226">
    <property type="term" value="P:microtubule cytoskeleton organization"/>
    <property type="evidence" value="ECO:0007669"/>
    <property type="project" value="TreeGrafter"/>
</dbReference>
<evidence type="ECO:0000256" key="5">
    <source>
        <dbReference type="ARBA" id="ARBA00023212"/>
    </source>
</evidence>
<dbReference type="PANTHER" id="PTHR46321">
    <property type="entry name" value="KIF1-BINDING PROTEIN"/>
    <property type="match status" value="1"/>
</dbReference>
<dbReference type="PANTHER" id="PTHR46321:SF1">
    <property type="entry name" value="KIF-BINDING PROTEIN"/>
    <property type="match status" value="1"/>
</dbReference>
<keyword evidence="5" id="KW-0206">Cytoskeleton</keyword>
<comment type="caution">
    <text evidence="7">The sequence shown here is derived from an EMBL/GenBank/DDBJ whole genome shotgun (WGS) entry which is preliminary data.</text>
</comment>
<dbReference type="GO" id="GO:0021952">
    <property type="term" value="P:central nervous system projection neuron axonogenesis"/>
    <property type="evidence" value="ECO:0007669"/>
    <property type="project" value="TreeGrafter"/>
</dbReference>
<dbReference type="OrthoDB" id="409897at2759"/>
<protein>
    <recommendedName>
        <fullName evidence="3">KIF-binding protein</fullName>
    </recommendedName>
</protein>
<dbReference type="GO" id="GO:0005856">
    <property type="term" value="C:cytoskeleton"/>
    <property type="evidence" value="ECO:0007669"/>
    <property type="project" value="UniProtKB-SubCell"/>
</dbReference>
<gene>
    <name evidence="7" type="ORF">NHX12_005770</name>
</gene>
<dbReference type="Pfam" id="PF12309">
    <property type="entry name" value="KBP_C"/>
    <property type="match status" value="1"/>
</dbReference>
<evidence type="ECO:0000256" key="4">
    <source>
        <dbReference type="ARBA" id="ARBA00022490"/>
    </source>
</evidence>
<evidence type="ECO:0000256" key="2">
    <source>
        <dbReference type="ARBA" id="ARBA00010305"/>
    </source>
</evidence>
<reference evidence="7" key="1">
    <citation type="submission" date="2022-07" db="EMBL/GenBank/DDBJ databases">
        <title>Chromosome-level genome of Muraenolepis orangiensis.</title>
        <authorList>
            <person name="Kim J."/>
        </authorList>
    </citation>
    <scope>NUCLEOTIDE SEQUENCE</scope>
    <source>
        <strain evidence="7">KU_S4_2022</strain>
        <tissue evidence="7">Muscle</tissue>
    </source>
</reference>
<organism evidence="7 8">
    <name type="scientific">Muraenolepis orangiensis</name>
    <name type="common">Patagonian moray cod</name>
    <dbReference type="NCBI Taxonomy" id="630683"/>
    <lineage>
        <taxon>Eukaryota</taxon>
        <taxon>Metazoa</taxon>
        <taxon>Chordata</taxon>
        <taxon>Craniata</taxon>
        <taxon>Vertebrata</taxon>
        <taxon>Euteleostomi</taxon>
        <taxon>Actinopterygii</taxon>
        <taxon>Neopterygii</taxon>
        <taxon>Teleostei</taxon>
        <taxon>Neoteleostei</taxon>
        <taxon>Acanthomorphata</taxon>
        <taxon>Zeiogadaria</taxon>
        <taxon>Gadariae</taxon>
        <taxon>Gadiformes</taxon>
        <taxon>Muraenolepidoidei</taxon>
        <taxon>Muraenolepididae</taxon>
        <taxon>Muraenolepis</taxon>
    </lineage>
</organism>
<feature type="compositionally biased region" description="Basic and acidic residues" evidence="6">
    <location>
        <begin position="67"/>
        <end position="83"/>
    </location>
</feature>
<evidence type="ECO:0000256" key="6">
    <source>
        <dbReference type="SAM" id="MobiDB-lite"/>
    </source>
</evidence>
<dbReference type="EMBL" id="JANIIK010000112">
    <property type="protein sequence ID" value="KAJ3593435.1"/>
    <property type="molecule type" value="Genomic_DNA"/>
</dbReference>
<keyword evidence="4" id="KW-0963">Cytoplasm</keyword>
<name>A0A9Q0DUJ1_9TELE</name>
<comment type="similarity">
    <text evidence="2">Belongs to the KIF-binding protein family.</text>
</comment>
<keyword evidence="8" id="KW-1185">Reference proteome</keyword>
<evidence type="ECO:0000313" key="7">
    <source>
        <dbReference type="EMBL" id="KAJ3593435.1"/>
    </source>
</evidence>
<evidence type="ECO:0000256" key="1">
    <source>
        <dbReference type="ARBA" id="ARBA00004245"/>
    </source>
</evidence>
<dbReference type="GO" id="GO:1990535">
    <property type="term" value="P:neuron projection maintenance"/>
    <property type="evidence" value="ECO:0007669"/>
    <property type="project" value="TreeGrafter"/>
</dbReference>
<sequence>MASVNSADWRAICDKFTTALNLTEVESLQDPENDPFRSKYKAREILREIYSSLKSFEASEGEGESSDGERGEGQAVDGDKEDGGDGDGGGGGRRFFGDSPAALRAARRAAVEYFLGVNHVETEELSAGQEHLMNCTKLLDQLSTSPLNVSLFIHARNQLGILWAGRDETGTAQGYLEMAEVTYLIYMKEEGSPPMDMTEYFSTEENHLTHQERTKRFELAYTHTKYYLAQVYKNLATVVSGLAGEVPSEAPPEESEGERDRRDVLRQKRADIARCWIKYCLNLLQDAKKLLEDNIGELDGDRQEKLRVARRGTEEEVETSRKSALLFGSEDTFDSIASLEEKAKEFFEMDGYVTDHIEILQDHSALFRALAFFEDDLDRRCKMHKRRVDMMEPICNELNAQYYLMIRRQLMFELAETYNEMMDLKLTLANRQADSETLDSHSIKKFNHLCAASAKFFEMFLESLRSPEGKLPELLEEEVLRPALVARFRVARLYGQLICPVISDQLENLNKSLDNYKYVTQYCEAHPEASAAVETELELSQDMVSLLPIKIHRLKATTISNN</sequence>
<proteinExistence type="inferred from homology"/>
<evidence type="ECO:0000256" key="3">
    <source>
        <dbReference type="ARBA" id="ARBA00016840"/>
    </source>
</evidence>